<proteinExistence type="predicted"/>
<dbReference type="PANTHER" id="PTHR34670:SF8">
    <property type="entry name" value="EXPRESSED PROTEIN"/>
    <property type="match status" value="1"/>
</dbReference>
<evidence type="ECO:0000313" key="2">
    <source>
        <dbReference type="EMBL" id="KAI0504171.1"/>
    </source>
</evidence>
<protein>
    <submittedName>
        <fullName evidence="2">Uncharacterized protein</fullName>
    </submittedName>
</protein>
<evidence type="ECO:0000313" key="3">
    <source>
        <dbReference type="Proteomes" id="UP000829196"/>
    </source>
</evidence>
<dbReference type="EMBL" id="JAGYWB010000011">
    <property type="protein sequence ID" value="KAI0504171.1"/>
    <property type="molecule type" value="Genomic_DNA"/>
</dbReference>
<accession>A0A8T3B519</accession>
<name>A0A8T3B519_DENNO</name>
<keyword evidence="3" id="KW-1185">Reference proteome</keyword>
<feature type="region of interest" description="Disordered" evidence="1">
    <location>
        <begin position="52"/>
        <end position="84"/>
    </location>
</feature>
<comment type="caution">
    <text evidence="2">The sequence shown here is derived from an EMBL/GenBank/DDBJ whole genome shotgun (WGS) entry which is preliminary data.</text>
</comment>
<organism evidence="2 3">
    <name type="scientific">Dendrobium nobile</name>
    <name type="common">Orchid</name>
    <dbReference type="NCBI Taxonomy" id="94219"/>
    <lineage>
        <taxon>Eukaryota</taxon>
        <taxon>Viridiplantae</taxon>
        <taxon>Streptophyta</taxon>
        <taxon>Embryophyta</taxon>
        <taxon>Tracheophyta</taxon>
        <taxon>Spermatophyta</taxon>
        <taxon>Magnoliopsida</taxon>
        <taxon>Liliopsida</taxon>
        <taxon>Asparagales</taxon>
        <taxon>Orchidaceae</taxon>
        <taxon>Epidendroideae</taxon>
        <taxon>Malaxideae</taxon>
        <taxon>Dendrobiinae</taxon>
        <taxon>Dendrobium</taxon>
    </lineage>
</organism>
<dbReference type="Proteomes" id="UP000829196">
    <property type="component" value="Unassembled WGS sequence"/>
</dbReference>
<dbReference type="OrthoDB" id="691358at2759"/>
<feature type="compositionally biased region" description="Polar residues" evidence="1">
    <location>
        <begin position="69"/>
        <end position="84"/>
    </location>
</feature>
<evidence type="ECO:0000256" key="1">
    <source>
        <dbReference type="SAM" id="MobiDB-lite"/>
    </source>
</evidence>
<reference evidence="2" key="1">
    <citation type="journal article" date="2022" name="Front. Genet.">
        <title>Chromosome-Scale Assembly of the Dendrobium nobile Genome Provides Insights Into the Molecular Mechanism of the Biosynthesis of the Medicinal Active Ingredient of Dendrobium.</title>
        <authorList>
            <person name="Xu Q."/>
            <person name="Niu S.-C."/>
            <person name="Li K.-L."/>
            <person name="Zheng P.-J."/>
            <person name="Zhang X.-J."/>
            <person name="Jia Y."/>
            <person name="Liu Y."/>
            <person name="Niu Y.-X."/>
            <person name="Yu L.-H."/>
            <person name="Chen D.-F."/>
            <person name="Zhang G.-Q."/>
        </authorList>
    </citation>
    <scope>NUCLEOTIDE SEQUENCE</scope>
    <source>
        <tissue evidence="2">Leaf</tissue>
    </source>
</reference>
<gene>
    <name evidence="2" type="ORF">KFK09_015120</name>
</gene>
<dbReference type="AlphaFoldDB" id="A0A8T3B519"/>
<sequence length="84" mass="9258">MEGIIPFVYKAIVQYRSGGQSPMALGVTWLQEFPSVSYVRLPGDSGRFRPPLELGQMFTSSSPPPPAATKQSPLRRSSSCRRTN</sequence>
<dbReference type="PANTHER" id="PTHR34670">
    <property type="entry name" value="EXPRESSED PROTEIN"/>
    <property type="match status" value="1"/>
</dbReference>